<reference evidence="19 20" key="1">
    <citation type="journal article" date="2022" name="Nat. Ecol. Evol.">
        <title>A masculinizing supergene underlies an exaggerated male reproductive morph in a spider.</title>
        <authorList>
            <person name="Hendrickx F."/>
            <person name="De Corte Z."/>
            <person name="Sonet G."/>
            <person name="Van Belleghem S.M."/>
            <person name="Kostlbacher S."/>
            <person name="Vangestel C."/>
        </authorList>
    </citation>
    <scope>NUCLEOTIDE SEQUENCE [LARGE SCALE GENOMIC DNA]</scope>
    <source>
        <strain evidence="19">W744_W776</strain>
    </source>
</reference>
<feature type="compositionally biased region" description="Basic residues" evidence="17">
    <location>
        <begin position="311"/>
        <end position="323"/>
    </location>
</feature>
<dbReference type="InterPro" id="IPR017441">
    <property type="entry name" value="Protein_kinase_ATP_BS"/>
</dbReference>
<feature type="compositionally biased region" description="Polar residues" evidence="17">
    <location>
        <begin position="1113"/>
        <end position="1125"/>
    </location>
</feature>
<evidence type="ECO:0000256" key="2">
    <source>
        <dbReference type="ARBA" id="ARBA00006485"/>
    </source>
</evidence>
<dbReference type="EC" id="2.7.11.22" evidence="4"/>
<feature type="region of interest" description="Disordered" evidence="17">
    <location>
        <begin position="1"/>
        <end position="329"/>
    </location>
</feature>
<keyword evidence="9 16" id="KW-0067">ATP-binding</keyword>
<dbReference type="InterPro" id="IPR000719">
    <property type="entry name" value="Prot_kinase_dom"/>
</dbReference>
<feature type="compositionally biased region" description="Basic and acidic residues" evidence="17">
    <location>
        <begin position="153"/>
        <end position="168"/>
    </location>
</feature>
<feature type="compositionally biased region" description="Basic and acidic residues" evidence="17">
    <location>
        <begin position="21"/>
        <end position="32"/>
    </location>
</feature>
<dbReference type="GO" id="GO:0032968">
    <property type="term" value="P:positive regulation of transcription elongation by RNA polymerase II"/>
    <property type="evidence" value="ECO:0007669"/>
    <property type="project" value="TreeGrafter"/>
</dbReference>
<evidence type="ECO:0000256" key="17">
    <source>
        <dbReference type="SAM" id="MobiDB-lite"/>
    </source>
</evidence>
<feature type="compositionally biased region" description="Polar residues" evidence="17">
    <location>
        <begin position="982"/>
        <end position="991"/>
    </location>
</feature>
<accession>A0AAV6TZH9</accession>
<comment type="catalytic activity">
    <reaction evidence="14">
        <text>L-seryl-[protein] + ATP = O-phospho-L-seryl-[protein] + ADP + H(+)</text>
        <dbReference type="Rhea" id="RHEA:17989"/>
        <dbReference type="Rhea" id="RHEA-COMP:9863"/>
        <dbReference type="Rhea" id="RHEA-COMP:11604"/>
        <dbReference type="ChEBI" id="CHEBI:15378"/>
        <dbReference type="ChEBI" id="CHEBI:29999"/>
        <dbReference type="ChEBI" id="CHEBI:30616"/>
        <dbReference type="ChEBI" id="CHEBI:83421"/>
        <dbReference type="ChEBI" id="CHEBI:456216"/>
        <dbReference type="EC" id="2.7.11.22"/>
    </reaction>
</comment>
<dbReference type="Pfam" id="PF00069">
    <property type="entry name" value="Pkinase"/>
    <property type="match status" value="1"/>
</dbReference>
<dbReference type="SUPFAM" id="SSF56112">
    <property type="entry name" value="Protein kinase-like (PK-like)"/>
    <property type="match status" value="1"/>
</dbReference>
<organism evidence="19 20">
    <name type="scientific">Oedothorax gibbosus</name>
    <dbReference type="NCBI Taxonomy" id="931172"/>
    <lineage>
        <taxon>Eukaryota</taxon>
        <taxon>Metazoa</taxon>
        <taxon>Ecdysozoa</taxon>
        <taxon>Arthropoda</taxon>
        <taxon>Chelicerata</taxon>
        <taxon>Arachnida</taxon>
        <taxon>Araneae</taxon>
        <taxon>Araneomorphae</taxon>
        <taxon>Entelegynae</taxon>
        <taxon>Araneoidea</taxon>
        <taxon>Linyphiidae</taxon>
        <taxon>Erigoninae</taxon>
        <taxon>Oedothorax</taxon>
    </lineage>
</organism>
<dbReference type="Proteomes" id="UP000827092">
    <property type="component" value="Unassembled WGS sequence"/>
</dbReference>
<evidence type="ECO:0000256" key="16">
    <source>
        <dbReference type="PROSITE-ProRule" id="PRU10141"/>
    </source>
</evidence>
<feature type="compositionally biased region" description="Basic residues" evidence="17">
    <location>
        <begin position="50"/>
        <end position="62"/>
    </location>
</feature>
<feature type="compositionally biased region" description="Basic and acidic residues" evidence="17">
    <location>
        <begin position="965"/>
        <end position="979"/>
    </location>
</feature>
<evidence type="ECO:0000256" key="7">
    <source>
        <dbReference type="ARBA" id="ARBA00022741"/>
    </source>
</evidence>
<feature type="region of interest" description="Disordered" evidence="17">
    <location>
        <begin position="953"/>
        <end position="991"/>
    </location>
</feature>
<evidence type="ECO:0000256" key="4">
    <source>
        <dbReference type="ARBA" id="ARBA00012425"/>
    </source>
</evidence>
<dbReference type="InterPro" id="IPR011009">
    <property type="entry name" value="Kinase-like_dom_sf"/>
</dbReference>
<evidence type="ECO:0000256" key="3">
    <source>
        <dbReference type="ARBA" id="ARBA00012409"/>
    </source>
</evidence>
<dbReference type="GO" id="GO:0004693">
    <property type="term" value="F:cyclin-dependent protein serine/threonine kinase activity"/>
    <property type="evidence" value="ECO:0007669"/>
    <property type="project" value="UniProtKB-EC"/>
</dbReference>
<dbReference type="AlphaFoldDB" id="A0AAV6TZH9"/>
<dbReference type="CDD" id="cd07864">
    <property type="entry name" value="STKc_CDK12"/>
    <property type="match status" value="1"/>
</dbReference>
<comment type="catalytic activity">
    <reaction evidence="15">
        <text>[DNA-directed RNA polymerase] + ATP = phospho-[DNA-directed RNA polymerase] + ADP + H(+)</text>
        <dbReference type="Rhea" id="RHEA:10216"/>
        <dbReference type="Rhea" id="RHEA-COMP:11321"/>
        <dbReference type="Rhea" id="RHEA-COMP:11322"/>
        <dbReference type="ChEBI" id="CHEBI:15378"/>
        <dbReference type="ChEBI" id="CHEBI:30616"/>
        <dbReference type="ChEBI" id="CHEBI:43176"/>
        <dbReference type="ChEBI" id="CHEBI:68546"/>
        <dbReference type="ChEBI" id="CHEBI:456216"/>
        <dbReference type="EC" id="2.7.11.23"/>
    </reaction>
</comment>
<keyword evidence="10" id="KW-0539">Nucleus</keyword>
<comment type="caution">
    <text evidence="19">The sequence shown here is derived from an EMBL/GenBank/DDBJ whole genome shotgun (WGS) entry which is preliminary data.</text>
</comment>
<evidence type="ECO:0000313" key="20">
    <source>
        <dbReference type="Proteomes" id="UP000827092"/>
    </source>
</evidence>
<dbReference type="FunFam" id="1.10.510.10:FF:000102">
    <property type="entry name" value="cyclin-dependent kinase 12 isoform X1"/>
    <property type="match status" value="1"/>
</dbReference>
<dbReference type="PANTHER" id="PTHR24056:SF546">
    <property type="entry name" value="CYCLIN-DEPENDENT KINASE 12"/>
    <property type="match status" value="1"/>
</dbReference>
<feature type="compositionally biased region" description="Polar residues" evidence="17">
    <location>
        <begin position="169"/>
        <end position="178"/>
    </location>
</feature>
<dbReference type="Gene3D" id="3.30.200.20">
    <property type="entry name" value="Phosphorylase Kinase, domain 1"/>
    <property type="match status" value="1"/>
</dbReference>
<feature type="region of interest" description="Disordered" evidence="17">
    <location>
        <begin position="1067"/>
        <end position="1100"/>
    </location>
</feature>
<evidence type="ECO:0000256" key="1">
    <source>
        <dbReference type="ARBA" id="ARBA00004123"/>
    </source>
</evidence>
<keyword evidence="6" id="KW-0808">Transferase</keyword>
<comment type="catalytic activity">
    <reaction evidence="13">
        <text>L-threonyl-[protein] + ATP = O-phospho-L-threonyl-[protein] + ADP + H(+)</text>
        <dbReference type="Rhea" id="RHEA:46608"/>
        <dbReference type="Rhea" id="RHEA-COMP:11060"/>
        <dbReference type="Rhea" id="RHEA-COMP:11605"/>
        <dbReference type="ChEBI" id="CHEBI:15378"/>
        <dbReference type="ChEBI" id="CHEBI:30013"/>
        <dbReference type="ChEBI" id="CHEBI:30616"/>
        <dbReference type="ChEBI" id="CHEBI:61977"/>
        <dbReference type="ChEBI" id="CHEBI:456216"/>
        <dbReference type="EC" id="2.7.11.22"/>
    </reaction>
</comment>
<protein>
    <recommendedName>
        <fullName evidence="11">Cyclin-dependent kinase 12</fullName>
        <ecNumber evidence="4">2.7.11.22</ecNumber>
        <ecNumber evidence="3">2.7.11.23</ecNumber>
    </recommendedName>
    <alternativeName>
        <fullName evidence="12">Cell division protein kinase 12</fullName>
    </alternativeName>
</protein>
<feature type="compositionally biased region" description="Polar residues" evidence="17">
    <location>
        <begin position="217"/>
        <end position="227"/>
    </location>
</feature>
<dbReference type="InterPro" id="IPR050108">
    <property type="entry name" value="CDK"/>
</dbReference>
<evidence type="ECO:0000313" key="19">
    <source>
        <dbReference type="EMBL" id="KAG8177502.1"/>
    </source>
</evidence>
<dbReference type="GO" id="GO:0008353">
    <property type="term" value="F:RNA polymerase II CTD heptapeptide repeat kinase activity"/>
    <property type="evidence" value="ECO:0007669"/>
    <property type="project" value="UniProtKB-EC"/>
</dbReference>
<dbReference type="GO" id="GO:0008024">
    <property type="term" value="C:cyclin/CDK positive transcription elongation factor complex"/>
    <property type="evidence" value="ECO:0007669"/>
    <property type="project" value="TreeGrafter"/>
</dbReference>
<feature type="region of interest" description="Disordered" evidence="17">
    <location>
        <begin position="366"/>
        <end position="546"/>
    </location>
</feature>
<feature type="compositionally biased region" description="Polar residues" evidence="17">
    <location>
        <begin position="953"/>
        <end position="964"/>
    </location>
</feature>
<comment type="similarity">
    <text evidence="2">Belongs to the protein kinase superfamily. CMGC Ser/Thr protein kinase family. CDC2/CDKX subfamily.</text>
</comment>
<evidence type="ECO:0000256" key="14">
    <source>
        <dbReference type="ARBA" id="ARBA00048367"/>
    </source>
</evidence>
<dbReference type="InterPro" id="IPR008271">
    <property type="entry name" value="Ser/Thr_kinase_AS"/>
</dbReference>
<evidence type="ECO:0000256" key="11">
    <source>
        <dbReference type="ARBA" id="ARBA00040213"/>
    </source>
</evidence>
<dbReference type="EC" id="2.7.11.23" evidence="3"/>
<evidence type="ECO:0000259" key="18">
    <source>
        <dbReference type="PROSITE" id="PS50011"/>
    </source>
</evidence>
<keyword evidence="7 16" id="KW-0547">Nucleotide-binding</keyword>
<evidence type="ECO:0000256" key="13">
    <source>
        <dbReference type="ARBA" id="ARBA00047811"/>
    </source>
</evidence>
<name>A0AAV6TZH9_9ARAC</name>
<comment type="subcellular location">
    <subcellularLocation>
        <location evidence="1">Nucleus</location>
    </subcellularLocation>
</comment>
<dbReference type="GO" id="GO:0030332">
    <property type="term" value="F:cyclin binding"/>
    <property type="evidence" value="ECO:0007669"/>
    <property type="project" value="TreeGrafter"/>
</dbReference>
<feature type="compositionally biased region" description="Polar residues" evidence="17">
    <location>
        <begin position="1075"/>
        <end position="1085"/>
    </location>
</feature>
<feature type="compositionally biased region" description="Basic residues" evidence="17">
    <location>
        <begin position="265"/>
        <end position="279"/>
    </location>
</feature>
<feature type="compositionally biased region" description="Polar residues" evidence="17">
    <location>
        <begin position="366"/>
        <end position="392"/>
    </location>
</feature>
<dbReference type="PROSITE" id="PS50011">
    <property type="entry name" value="PROTEIN_KINASE_DOM"/>
    <property type="match status" value="1"/>
</dbReference>
<sequence length="1146" mass="130151">MGREKFSRWPSVERTAMPSPEELRSRSRRDSPGGHGSRRKSKQTAEGGSRKHKKSHHKRKHTKQDQAVLVPSKPLVEYDDVSSDSSFFDEPVRDKSFEIRSPSPELQPERRHSAYKQPDSHLAANPRKKKSKKKHRQDRERVSRSTSGHASSRRRDPFPREDFSKERIASTSKDTSYLNHARPPDYPYSTTYELPSTKGRPNKRGRTPETPRAYRNRSPSPLKNTQNRTRHSRKRSSDKRRQKFVSKSPSPYVRNASAWSESRSRSKTPNRFLKGRIKRGYSPNRSISRSPMRYRRDRPGQHSPSRSRSSSPHRKHSKRRKRSTSLSKFASTLASELVKHRRAKKLNPIESLINRKEAITSELESINKTPSVNTGELSDNSVSSNTLNSQEVLQARVETPLEEPERTVDDGSMVSNGQNESVEPAVVDMEESLPEFSPKAVEVLSEPPQEPEVAQPPPLPTLPPLPLPPTGPNDIPDEDLSLSPPASPFLEKKKQSTPVKKGIRDLPLPPGIKEEDIMSPTIEDASPATGDNDEADGSETSSAYQSSQTQMNLFQKGVESLKCIPRYKRHIRVLNKENDNIDRSPSWGERCVDVFKIICQIGEGTYGQVYKAEDRDTGELVALKKVRLENEKEGFPITAVREIKILRQLNHQSIVNLMEIVTDKQDALDFCKDKGAFYLVFEYMDHDLMGLLESGLVDFTEIHIASFMKQLLDGLRYCHHKNFLHRDIKCSNILMNNRGQIKLADFGLARLFNAEDKTRPYTNKVITLWYRPPELLLGEERYGPPIDVWSCGCILGEFFTKRPIFQANMEMAQLDVISKVCGTPCPAVWPKVIELPHWHTFKPKKQYRRKLREEFSFLPRAALDLLDQMLELDPERRITAEKALQSQWLKDVHPDKMDPPNLPRNQDCHEMWSKKRRRQIRLEQEATAGNATQLAQSIDGMAIQPPNIKLQQNYQDNKNNSWYSETKDKSEEKSDRKALDASSDSRLNQSKAVRTLFQDEKKGDSATTSPNVPPQNILNVIVEAVQKHPDLKLSQLASLLNIKIDASNKALFENLSWQLVDVASGHTSEKKPSTTEEASLNQSHSFIPKSDPSAKGPTMHGVRDALSKILATQSGIPFQGKNANSPKVPKHGISSKMLPDGKKRSK</sequence>
<evidence type="ECO:0000256" key="10">
    <source>
        <dbReference type="ARBA" id="ARBA00023242"/>
    </source>
</evidence>
<dbReference type="PANTHER" id="PTHR24056">
    <property type="entry name" value="CELL DIVISION PROTEIN KINASE"/>
    <property type="match status" value="1"/>
</dbReference>
<evidence type="ECO:0000256" key="15">
    <source>
        <dbReference type="ARBA" id="ARBA00049280"/>
    </source>
</evidence>
<keyword evidence="20" id="KW-1185">Reference proteome</keyword>
<feature type="compositionally biased region" description="Basic residues" evidence="17">
    <location>
        <begin position="126"/>
        <end position="136"/>
    </location>
</feature>
<dbReference type="SMART" id="SM00220">
    <property type="entry name" value="S_TKc"/>
    <property type="match status" value="1"/>
</dbReference>
<feature type="region of interest" description="Disordered" evidence="17">
    <location>
        <begin position="1113"/>
        <end position="1146"/>
    </location>
</feature>
<feature type="binding site" evidence="16">
    <location>
        <position position="624"/>
    </location>
    <ligand>
        <name>ATP</name>
        <dbReference type="ChEBI" id="CHEBI:30616"/>
    </ligand>
</feature>
<evidence type="ECO:0000256" key="5">
    <source>
        <dbReference type="ARBA" id="ARBA00022527"/>
    </source>
</evidence>
<keyword evidence="8" id="KW-0418">Kinase</keyword>
<feature type="domain" description="Protein kinase" evidence="18">
    <location>
        <begin position="595"/>
        <end position="889"/>
    </location>
</feature>
<evidence type="ECO:0000256" key="12">
    <source>
        <dbReference type="ARBA" id="ARBA00041920"/>
    </source>
</evidence>
<keyword evidence="5" id="KW-0723">Serine/threonine-protein kinase</keyword>
<gene>
    <name evidence="19" type="ORF">JTE90_012567</name>
</gene>
<dbReference type="EMBL" id="JAFNEN010000777">
    <property type="protein sequence ID" value="KAG8177502.1"/>
    <property type="molecule type" value="Genomic_DNA"/>
</dbReference>
<dbReference type="FunFam" id="3.30.200.20:FF:000074">
    <property type="entry name" value="cyclin-dependent kinase 12 isoform X2"/>
    <property type="match status" value="1"/>
</dbReference>
<proteinExistence type="inferred from homology"/>
<feature type="compositionally biased region" description="Pro residues" evidence="17">
    <location>
        <begin position="448"/>
        <end position="471"/>
    </location>
</feature>
<evidence type="ECO:0000256" key="8">
    <source>
        <dbReference type="ARBA" id="ARBA00022777"/>
    </source>
</evidence>
<dbReference type="PROSITE" id="PS00108">
    <property type="entry name" value="PROTEIN_KINASE_ST"/>
    <property type="match status" value="1"/>
</dbReference>
<dbReference type="PROSITE" id="PS00107">
    <property type="entry name" value="PROTEIN_KINASE_ATP"/>
    <property type="match status" value="1"/>
</dbReference>
<evidence type="ECO:0000256" key="6">
    <source>
        <dbReference type="ARBA" id="ARBA00022679"/>
    </source>
</evidence>
<dbReference type="GO" id="GO:0005524">
    <property type="term" value="F:ATP binding"/>
    <property type="evidence" value="ECO:0007669"/>
    <property type="project" value="UniProtKB-UniRule"/>
</dbReference>
<dbReference type="Gene3D" id="1.10.510.10">
    <property type="entry name" value="Transferase(Phosphotransferase) domain 1"/>
    <property type="match status" value="1"/>
</dbReference>
<evidence type="ECO:0000256" key="9">
    <source>
        <dbReference type="ARBA" id="ARBA00022840"/>
    </source>
</evidence>
<feature type="compositionally biased region" description="Basic residues" evidence="17">
    <location>
        <begin position="228"/>
        <end position="244"/>
    </location>
</feature>